<comment type="caution">
    <text evidence="4">The sequence shown here is derived from an EMBL/GenBank/DDBJ whole genome shotgun (WGS) entry which is preliminary data.</text>
</comment>
<dbReference type="SUPFAM" id="SSF75217">
    <property type="entry name" value="alpha/beta knot"/>
    <property type="match status" value="1"/>
</dbReference>
<sequence>MPEPITIDDAEDPRIEPFRDVRERDLVGRSGFIAEGSVVLDQLLQAGRFRPTAFLILRNRLEGVRSRLAGLPADVPVYVAEQKVFDRIAGFPVNRGVLAHGAAVGVPWSVAEILARAAATGRPLVVGVEIANHDNLGAIFRNAAAFGAAGILLDETSCHPLYRKALRVSVGTALTLPWVRGGTGEALVAACEAAGCRLLALSPSGETRLAGIGPTARPALLLGAEGRGLPAALMHRCETVRIEMQPEIDSLNVATAAAIVLHALYSAA</sequence>
<reference evidence="4 5" key="1">
    <citation type="submission" date="2020-01" db="EMBL/GenBank/DDBJ databases">
        <title>Genomes of bacteria type strains.</title>
        <authorList>
            <person name="Chen J."/>
            <person name="Zhu S."/>
            <person name="Chen J."/>
        </authorList>
    </citation>
    <scope>NUCLEOTIDE SEQUENCE [LARGE SCALE GENOMIC DNA]</scope>
    <source>
        <strain evidence="4 5">KCTC 52919</strain>
    </source>
</reference>
<dbReference type="GO" id="GO:0032259">
    <property type="term" value="P:methylation"/>
    <property type="evidence" value="ECO:0007669"/>
    <property type="project" value="UniProtKB-KW"/>
</dbReference>
<organism evidence="4 5">
    <name type="scientific">Aurantimonas aggregata</name>
    <dbReference type="NCBI Taxonomy" id="2047720"/>
    <lineage>
        <taxon>Bacteria</taxon>
        <taxon>Pseudomonadati</taxon>
        <taxon>Pseudomonadota</taxon>
        <taxon>Alphaproteobacteria</taxon>
        <taxon>Hyphomicrobiales</taxon>
        <taxon>Aurantimonadaceae</taxon>
        <taxon>Aurantimonas</taxon>
    </lineage>
</organism>
<dbReference type="SUPFAM" id="SSF55315">
    <property type="entry name" value="L30e-like"/>
    <property type="match status" value="1"/>
</dbReference>
<evidence type="ECO:0000313" key="4">
    <source>
        <dbReference type="EMBL" id="NDV88593.1"/>
    </source>
</evidence>
<gene>
    <name evidence="4" type="ORF">GTW51_17975</name>
</gene>
<dbReference type="Proteomes" id="UP000476332">
    <property type="component" value="Unassembled WGS sequence"/>
</dbReference>
<dbReference type="PANTHER" id="PTHR43191:SF12">
    <property type="entry name" value="RRNA METHYLASE"/>
    <property type="match status" value="1"/>
</dbReference>
<keyword evidence="1 4" id="KW-0489">Methyltransferase</keyword>
<name>A0A6L9ML77_9HYPH</name>
<evidence type="ECO:0000313" key="5">
    <source>
        <dbReference type="Proteomes" id="UP000476332"/>
    </source>
</evidence>
<dbReference type="PANTHER" id="PTHR43191">
    <property type="entry name" value="RRNA METHYLTRANSFERASE 3"/>
    <property type="match status" value="1"/>
</dbReference>
<dbReference type="EMBL" id="JAAAMJ010000017">
    <property type="protein sequence ID" value="NDV88593.1"/>
    <property type="molecule type" value="Genomic_DNA"/>
</dbReference>
<dbReference type="InterPro" id="IPR029028">
    <property type="entry name" value="Alpha/beta_knot_MTases"/>
</dbReference>
<evidence type="ECO:0000259" key="3">
    <source>
        <dbReference type="Pfam" id="PF00588"/>
    </source>
</evidence>
<dbReference type="InterPro" id="IPR029026">
    <property type="entry name" value="tRNA_m1G_MTases_N"/>
</dbReference>
<protein>
    <submittedName>
        <fullName evidence="4">RNA methyltransferase</fullName>
    </submittedName>
</protein>
<accession>A0A6L9ML77</accession>
<keyword evidence="5" id="KW-1185">Reference proteome</keyword>
<dbReference type="InterPro" id="IPR029064">
    <property type="entry name" value="Ribosomal_eL30-like_sf"/>
</dbReference>
<dbReference type="AlphaFoldDB" id="A0A6L9ML77"/>
<dbReference type="GO" id="GO:0003723">
    <property type="term" value="F:RNA binding"/>
    <property type="evidence" value="ECO:0007669"/>
    <property type="project" value="InterPro"/>
</dbReference>
<dbReference type="GO" id="GO:0006396">
    <property type="term" value="P:RNA processing"/>
    <property type="evidence" value="ECO:0007669"/>
    <property type="project" value="InterPro"/>
</dbReference>
<dbReference type="Pfam" id="PF00588">
    <property type="entry name" value="SpoU_methylase"/>
    <property type="match status" value="1"/>
</dbReference>
<feature type="domain" description="tRNA/rRNA methyltransferase SpoU type" evidence="3">
    <location>
        <begin position="124"/>
        <end position="262"/>
    </location>
</feature>
<dbReference type="CDD" id="cd18095">
    <property type="entry name" value="SpoU-like_rRNA-MTase"/>
    <property type="match status" value="1"/>
</dbReference>
<evidence type="ECO:0000256" key="1">
    <source>
        <dbReference type="ARBA" id="ARBA00022603"/>
    </source>
</evidence>
<keyword evidence="2 4" id="KW-0808">Transferase</keyword>
<evidence type="ECO:0000256" key="2">
    <source>
        <dbReference type="ARBA" id="ARBA00022679"/>
    </source>
</evidence>
<dbReference type="Gene3D" id="3.40.1280.10">
    <property type="match status" value="1"/>
</dbReference>
<dbReference type="InterPro" id="IPR001537">
    <property type="entry name" value="SpoU_MeTrfase"/>
</dbReference>
<proteinExistence type="predicted"/>
<dbReference type="GO" id="GO:0008173">
    <property type="term" value="F:RNA methyltransferase activity"/>
    <property type="evidence" value="ECO:0007669"/>
    <property type="project" value="InterPro"/>
</dbReference>
<dbReference type="InterPro" id="IPR051259">
    <property type="entry name" value="rRNA_Methyltransferase"/>
</dbReference>